<protein>
    <submittedName>
        <fullName evidence="1">Uncharacterized protein</fullName>
    </submittedName>
</protein>
<proteinExistence type="predicted"/>
<evidence type="ECO:0000313" key="1">
    <source>
        <dbReference type="EMBL" id="KAJ6035258.1"/>
    </source>
</evidence>
<organism evidence="1 2">
    <name type="scientific">Penicillium canescens</name>
    <dbReference type="NCBI Taxonomy" id="5083"/>
    <lineage>
        <taxon>Eukaryota</taxon>
        <taxon>Fungi</taxon>
        <taxon>Dikarya</taxon>
        <taxon>Ascomycota</taxon>
        <taxon>Pezizomycotina</taxon>
        <taxon>Eurotiomycetes</taxon>
        <taxon>Eurotiomycetidae</taxon>
        <taxon>Eurotiales</taxon>
        <taxon>Aspergillaceae</taxon>
        <taxon>Penicillium</taxon>
    </lineage>
</organism>
<keyword evidence="2" id="KW-1185">Reference proteome</keyword>
<gene>
    <name evidence="1" type="ORF">N7460_009433</name>
</gene>
<dbReference type="AlphaFoldDB" id="A0AAD6N6N5"/>
<reference evidence="1" key="1">
    <citation type="journal article" date="2023" name="IMA Fungus">
        <title>Comparative genomic study of the Penicillium genus elucidates a diverse pangenome and 15 lateral gene transfer events.</title>
        <authorList>
            <person name="Petersen C."/>
            <person name="Sorensen T."/>
            <person name="Nielsen M.R."/>
            <person name="Sondergaard T.E."/>
            <person name="Sorensen J.L."/>
            <person name="Fitzpatrick D.A."/>
            <person name="Frisvad J.C."/>
            <person name="Nielsen K.L."/>
        </authorList>
    </citation>
    <scope>NUCLEOTIDE SEQUENCE</scope>
    <source>
        <strain evidence="1">IBT 15450</strain>
    </source>
</reference>
<comment type="caution">
    <text evidence="1">The sequence shown here is derived from an EMBL/GenBank/DDBJ whole genome shotgun (WGS) entry which is preliminary data.</text>
</comment>
<accession>A0AAD6N6N5</accession>
<evidence type="ECO:0000313" key="2">
    <source>
        <dbReference type="Proteomes" id="UP001219568"/>
    </source>
</evidence>
<dbReference type="Proteomes" id="UP001219568">
    <property type="component" value="Unassembled WGS sequence"/>
</dbReference>
<dbReference type="EMBL" id="JAQJZL010000010">
    <property type="protein sequence ID" value="KAJ6035258.1"/>
    <property type="molecule type" value="Genomic_DNA"/>
</dbReference>
<sequence length="72" mass="8386">MGIANLAFRLADIFRSLTSQRLDVAFKTMQEIQRSKADKVVVIEMFHVKSYEETYMLDKSFADPTTVRIFHV</sequence>
<reference evidence="1" key="2">
    <citation type="submission" date="2023-01" db="EMBL/GenBank/DDBJ databases">
        <authorList>
            <person name="Petersen C."/>
        </authorList>
    </citation>
    <scope>NUCLEOTIDE SEQUENCE</scope>
    <source>
        <strain evidence="1">IBT 15450</strain>
    </source>
</reference>
<name>A0AAD6N6N5_PENCN</name>